<organism evidence="2 3">
    <name type="scientific">Magallana gigas</name>
    <name type="common">Pacific oyster</name>
    <name type="synonym">Crassostrea gigas</name>
    <dbReference type="NCBI Taxonomy" id="29159"/>
    <lineage>
        <taxon>Eukaryota</taxon>
        <taxon>Metazoa</taxon>
        <taxon>Spiralia</taxon>
        <taxon>Lophotrochozoa</taxon>
        <taxon>Mollusca</taxon>
        <taxon>Bivalvia</taxon>
        <taxon>Autobranchia</taxon>
        <taxon>Pteriomorphia</taxon>
        <taxon>Ostreida</taxon>
        <taxon>Ostreoidea</taxon>
        <taxon>Ostreidae</taxon>
        <taxon>Magallana</taxon>
    </lineage>
</organism>
<accession>A0A8W8K2W9</accession>
<feature type="chain" id="PRO_5036474087" description="Shematrin-like protein 1" evidence="1">
    <location>
        <begin position="23"/>
        <end position="225"/>
    </location>
</feature>
<dbReference type="EnsemblMetazoa" id="G21699.1">
    <property type="protein sequence ID" value="G21699.1:cds"/>
    <property type="gene ID" value="G21699"/>
</dbReference>
<dbReference type="OrthoDB" id="6154596at2759"/>
<reference evidence="2" key="1">
    <citation type="submission" date="2022-08" db="UniProtKB">
        <authorList>
            <consortium name="EnsemblMetazoa"/>
        </authorList>
    </citation>
    <scope>IDENTIFICATION</scope>
    <source>
        <strain evidence="2">05x7-T-G4-1.051#20</strain>
    </source>
</reference>
<dbReference type="AlphaFoldDB" id="A0A8W8K2W9"/>
<evidence type="ECO:0008006" key="4">
    <source>
        <dbReference type="Google" id="ProtNLM"/>
    </source>
</evidence>
<dbReference type="OMA" id="GYGRANY"/>
<dbReference type="Proteomes" id="UP000005408">
    <property type="component" value="Unassembled WGS sequence"/>
</dbReference>
<evidence type="ECO:0000313" key="3">
    <source>
        <dbReference type="Proteomes" id="UP000005408"/>
    </source>
</evidence>
<protein>
    <recommendedName>
        <fullName evidence="4">Shematrin-like protein 1</fullName>
    </recommendedName>
</protein>
<evidence type="ECO:0000313" key="2">
    <source>
        <dbReference type="EnsemblMetazoa" id="G21699.1:cds"/>
    </source>
</evidence>
<sequence length="225" mass="24042">MRSNTIFLVSVIACLLPKLSLCANYGGNTQPQNGYGSTQYQGNQWSGKTNTNYDTHLLENHYNQLYQQQFYQGNAQQYPQSQYQSGFTGYGKTGSQKGVYNSGYSGSSYPSSYGKTYSGYGKQTPYQGQDVAVVVPPSAGFSGNPGWADSGFGYNTGFGYGLPSAGFGYGNSIPQYGYGPLGSPISPYLFQGPSLMDHAMGFLKSDTGKLVGAAALGTILYKTLG</sequence>
<feature type="signal peptide" evidence="1">
    <location>
        <begin position="1"/>
        <end position="22"/>
    </location>
</feature>
<evidence type="ECO:0000256" key="1">
    <source>
        <dbReference type="SAM" id="SignalP"/>
    </source>
</evidence>
<keyword evidence="1" id="KW-0732">Signal</keyword>
<proteinExistence type="predicted"/>
<keyword evidence="3" id="KW-1185">Reference proteome</keyword>
<name>A0A8W8K2W9_MAGGI</name>